<keyword evidence="2" id="KW-0175">Coiled coil</keyword>
<dbReference type="InterPro" id="IPR038876">
    <property type="entry name" value="ENOX"/>
</dbReference>
<gene>
    <name evidence="5" type="ORF">DPMN_132551</name>
</gene>
<feature type="compositionally biased region" description="Acidic residues" evidence="3">
    <location>
        <begin position="450"/>
        <end position="460"/>
    </location>
</feature>
<dbReference type="GO" id="GO:0003723">
    <property type="term" value="F:RNA binding"/>
    <property type="evidence" value="ECO:0007669"/>
    <property type="project" value="UniProtKB-UniRule"/>
</dbReference>
<accession>A0A9D4FTL3</accession>
<dbReference type="SMART" id="SM00360">
    <property type="entry name" value="RRM"/>
    <property type="match status" value="1"/>
</dbReference>
<feature type="compositionally biased region" description="Basic and acidic residues" evidence="3">
    <location>
        <begin position="292"/>
        <end position="303"/>
    </location>
</feature>
<dbReference type="GO" id="GO:0016491">
    <property type="term" value="F:oxidoreductase activity"/>
    <property type="evidence" value="ECO:0007669"/>
    <property type="project" value="InterPro"/>
</dbReference>
<dbReference type="SUPFAM" id="SSF54928">
    <property type="entry name" value="RNA-binding domain, RBD"/>
    <property type="match status" value="1"/>
</dbReference>
<dbReference type="GO" id="GO:0009897">
    <property type="term" value="C:external side of plasma membrane"/>
    <property type="evidence" value="ECO:0007669"/>
    <property type="project" value="InterPro"/>
</dbReference>
<evidence type="ECO:0000313" key="5">
    <source>
        <dbReference type="EMBL" id="KAH3804267.1"/>
    </source>
</evidence>
<evidence type="ECO:0000256" key="1">
    <source>
        <dbReference type="PROSITE-ProRule" id="PRU00176"/>
    </source>
</evidence>
<dbReference type="Pfam" id="PF00076">
    <property type="entry name" value="RRM_1"/>
    <property type="match status" value="1"/>
</dbReference>
<comment type="caution">
    <text evidence="5">The sequence shown here is derived from an EMBL/GenBank/DDBJ whole genome shotgun (WGS) entry which is preliminary data.</text>
</comment>
<reference evidence="5" key="1">
    <citation type="journal article" date="2019" name="bioRxiv">
        <title>The Genome of the Zebra Mussel, Dreissena polymorpha: A Resource for Invasive Species Research.</title>
        <authorList>
            <person name="McCartney M.A."/>
            <person name="Auch B."/>
            <person name="Kono T."/>
            <person name="Mallez S."/>
            <person name="Zhang Y."/>
            <person name="Obille A."/>
            <person name="Becker A."/>
            <person name="Abrahante J.E."/>
            <person name="Garbe J."/>
            <person name="Badalamenti J.P."/>
            <person name="Herman A."/>
            <person name="Mangelson H."/>
            <person name="Liachko I."/>
            <person name="Sullivan S."/>
            <person name="Sone E.D."/>
            <person name="Koren S."/>
            <person name="Silverstein K.A.T."/>
            <person name="Beckman K.B."/>
            <person name="Gohl D.M."/>
        </authorList>
    </citation>
    <scope>NUCLEOTIDE SEQUENCE</scope>
    <source>
        <strain evidence="5">Duluth1</strain>
        <tissue evidence="5">Whole animal</tissue>
    </source>
</reference>
<organism evidence="5 6">
    <name type="scientific">Dreissena polymorpha</name>
    <name type="common">Zebra mussel</name>
    <name type="synonym">Mytilus polymorpha</name>
    <dbReference type="NCBI Taxonomy" id="45954"/>
    <lineage>
        <taxon>Eukaryota</taxon>
        <taxon>Metazoa</taxon>
        <taxon>Spiralia</taxon>
        <taxon>Lophotrochozoa</taxon>
        <taxon>Mollusca</taxon>
        <taxon>Bivalvia</taxon>
        <taxon>Autobranchia</taxon>
        <taxon>Heteroconchia</taxon>
        <taxon>Euheterodonta</taxon>
        <taxon>Imparidentia</taxon>
        <taxon>Neoheterodontei</taxon>
        <taxon>Myida</taxon>
        <taxon>Dreissenoidea</taxon>
        <taxon>Dreissenidae</taxon>
        <taxon>Dreissena</taxon>
    </lineage>
</organism>
<dbReference type="Pfam" id="PF23267">
    <property type="entry name" value="ENOX1"/>
    <property type="match status" value="1"/>
</dbReference>
<feature type="region of interest" description="Disordered" evidence="3">
    <location>
        <begin position="583"/>
        <end position="605"/>
    </location>
</feature>
<dbReference type="Proteomes" id="UP000828390">
    <property type="component" value="Unassembled WGS sequence"/>
</dbReference>
<evidence type="ECO:0000313" key="6">
    <source>
        <dbReference type="Proteomes" id="UP000828390"/>
    </source>
</evidence>
<feature type="coiled-coil region" evidence="2">
    <location>
        <begin position="359"/>
        <end position="386"/>
    </location>
</feature>
<dbReference type="OrthoDB" id="10039782at2759"/>
<proteinExistence type="predicted"/>
<evidence type="ECO:0000256" key="2">
    <source>
        <dbReference type="SAM" id="Coils"/>
    </source>
</evidence>
<keyword evidence="6" id="KW-1185">Reference proteome</keyword>
<keyword evidence="1" id="KW-0694">RNA-binding</keyword>
<dbReference type="InterPro" id="IPR012677">
    <property type="entry name" value="Nucleotide-bd_a/b_plait_sf"/>
</dbReference>
<dbReference type="Gene3D" id="3.30.70.330">
    <property type="match status" value="1"/>
</dbReference>
<dbReference type="InterPro" id="IPR035979">
    <property type="entry name" value="RBD_domain_sf"/>
</dbReference>
<evidence type="ECO:0000256" key="3">
    <source>
        <dbReference type="SAM" id="MobiDB-lite"/>
    </source>
</evidence>
<protein>
    <recommendedName>
        <fullName evidence="4">RRM domain-containing protein</fullName>
    </recommendedName>
</protein>
<dbReference type="PANTHER" id="PTHR16001:SF4">
    <property type="entry name" value="ECTO-NOX DISULFIDE-THIOL EXCHANGER 1-LIKE PROTEIN"/>
    <property type="match status" value="1"/>
</dbReference>
<dbReference type="PANTHER" id="PTHR16001">
    <property type="entry name" value="ECTO-NOX DISULFIDE-THIOL EXCHANGER"/>
    <property type="match status" value="1"/>
</dbReference>
<reference evidence="5" key="2">
    <citation type="submission" date="2020-11" db="EMBL/GenBank/DDBJ databases">
        <authorList>
            <person name="McCartney M.A."/>
            <person name="Auch B."/>
            <person name="Kono T."/>
            <person name="Mallez S."/>
            <person name="Becker A."/>
            <person name="Gohl D.M."/>
            <person name="Silverstein K.A.T."/>
            <person name="Koren S."/>
            <person name="Bechman K.B."/>
            <person name="Herman A."/>
            <person name="Abrahante J.E."/>
            <person name="Garbe J."/>
        </authorList>
    </citation>
    <scope>NUCLEOTIDE SEQUENCE</scope>
    <source>
        <strain evidence="5">Duluth1</strain>
        <tissue evidence="5">Whole animal</tissue>
    </source>
</reference>
<evidence type="ECO:0000259" key="4">
    <source>
        <dbReference type="PROSITE" id="PS50102"/>
    </source>
</evidence>
<dbReference type="InterPro" id="IPR000504">
    <property type="entry name" value="RRM_dom"/>
</dbReference>
<feature type="region of interest" description="Disordered" evidence="3">
    <location>
        <begin position="292"/>
        <end position="313"/>
    </location>
</feature>
<feature type="compositionally biased region" description="Basic and acidic residues" evidence="3">
    <location>
        <begin position="595"/>
        <end position="605"/>
    </location>
</feature>
<feature type="region of interest" description="Disordered" evidence="3">
    <location>
        <begin position="437"/>
        <end position="475"/>
    </location>
</feature>
<name>A0A9D4FTL3_DREPO</name>
<dbReference type="AlphaFoldDB" id="A0A9D4FTL3"/>
<dbReference type="EMBL" id="JAIWYP010000006">
    <property type="protein sequence ID" value="KAH3804267.1"/>
    <property type="molecule type" value="Genomic_DNA"/>
</dbReference>
<dbReference type="GO" id="GO:0007624">
    <property type="term" value="P:ultradian rhythm"/>
    <property type="evidence" value="ECO:0007669"/>
    <property type="project" value="InterPro"/>
</dbReference>
<dbReference type="PROSITE" id="PS50102">
    <property type="entry name" value="RRM"/>
    <property type="match status" value="1"/>
</dbReference>
<dbReference type="InterPro" id="IPR056611">
    <property type="entry name" value="ENOX1/2_dom"/>
</dbReference>
<feature type="domain" description="RRM" evidence="4">
    <location>
        <begin position="193"/>
        <end position="273"/>
    </location>
</feature>
<sequence length="715" mass="82203">MYPSAYTQNLKMMGMESGYVDPRMNNQPLAFNPNKGKPPMAMDKLPEERHKNDKYDDGMGMGAFTAKLLNIPQNDQPYRDMDDGMQMSMQQGMDSGMMMQGGPGFFPMGGMNPMMSMMGQSDMMAMGNMGNMGPGPGNMMMFGGMPGWQGPIDEMGMPIMPVKEIIRKENSVLYPPPPNAPPPTTRERPPGCRTIFVGGLPETCTEEMLQEVFVDFGITTSVRKSKKKNFAHVRFEHEESVERALFLSGYRMKVEDKDDKPNTGRLHVDYAMARDDQYEFECKQRSMIRDMRHRQRMEEDRLRPPSPPPTAQYSDYEAAALHDQLKNDEDFMKASSTLLTWMERGDVNRRNINQFYSMIQCVNSHIRRLLSEKQAHEEELVAMKQRFKSLFEGLLRQFDQIEKVFVVAQKQRNWDHFTKAQRKNVEMWLKQAKEIKQSQQDEFLSGRQEDEMEMSEEDDSGGPSNSKKAKRPDVNEYSTNQYVEMASRLALVNNLKDENDELKCQLEVYKNEVAVLKQETGSSSTDREKEVRSLQMAMQGMQQQLITVRNEHMEYKKKMEQEKSSLVLEKQIALDKYENLKSEKLRSEQQGTTSKNDEDNQTEEKDKAVKYVWQTDQSSKVGDDTISSTGIHFSDKEAQLVGLVCCFLHVHPTGASIDYIWSYLHRLGVSCRVSELETLLEKIPVIFRQELSGVGATIERRWHFTGYKNLSPTGL</sequence>